<feature type="non-terminal residue" evidence="1">
    <location>
        <position position="1"/>
    </location>
</feature>
<dbReference type="EMBL" id="ML213525">
    <property type="protein sequence ID" value="TFK47086.1"/>
    <property type="molecule type" value="Genomic_DNA"/>
</dbReference>
<dbReference type="Proteomes" id="UP000305948">
    <property type="component" value="Unassembled WGS sequence"/>
</dbReference>
<evidence type="ECO:0000313" key="1">
    <source>
        <dbReference type="EMBL" id="TFK47086.1"/>
    </source>
</evidence>
<keyword evidence="2" id="KW-1185">Reference proteome</keyword>
<protein>
    <submittedName>
        <fullName evidence="1">Uncharacterized protein</fullName>
    </submittedName>
</protein>
<reference evidence="1 2" key="1">
    <citation type="journal article" date="2019" name="Nat. Ecol. Evol.">
        <title>Megaphylogeny resolves global patterns of mushroom evolution.</title>
        <authorList>
            <person name="Varga T."/>
            <person name="Krizsan K."/>
            <person name="Foldi C."/>
            <person name="Dima B."/>
            <person name="Sanchez-Garcia M."/>
            <person name="Sanchez-Ramirez S."/>
            <person name="Szollosi G.J."/>
            <person name="Szarkandi J.G."/>
            <person name="Papp V."/>
            <person name="Albert L."/>
            <person name="Andreopoulos W."/>
            <person name="Angelini C."/>
            <person name="Antonin V."/>
            <person name="Barry K.W."/>
            <person name="Bougher N.L."/>
            <person name="Buchanan P."/>
            <person name="Buyck B."/>
            <person name="Bense V."/>
            <person name="Catcheside P."/>
            <person name="Chovatia M."/>
            <person name="Cooper J."/>
            <person name="Damon W."/>
            <person name="Desjardin D."/>
            <person name="Finy P."/>
            <person name="Geml J."/>
            <person name="Haridas S."/>
            <person name="Hughes K."/>
            <person name="Justo A."/>
            <person name="Karasinski D."/>
            <person name="Kautmanova I."/>
            <person name="Kiss B."/>
            <person name="Kocsube S."/>
            <person name="Kotiranta H."/>
            <person name="LaButti K.M."/>
            <person name="Lechner B.E."/>
            <person name="Liimatainen K."/>
            <person name="Lipzen A."/>
            <person name="Lukacs Z."/>
            <person name="Mihaltcheva S."/>
            <person name="Morgado L.N."/>
            <person name="Niskanen T."/>
            <person name="Noordeloos M.E."/>
            <person name="Ohm R.A."/>
            <person name="Ortiz-Santana B."/>
            <person name="Ovrebo C."/>
            <person name="Racz N."/>
            <person name="Riley R."/>
            <person name="Savchenko A."/>
            <person name="Shiryaev A."/>
            <person name="Soop K."/>
            <person name="Spirin V."/>
            <person name="Szebenyi C."/>
            <person name="Tomsovsky M."/>
            <person name="Tulloss R.E."/>
            <person name="Uehling J."/>
            <person name="Grigoriev I.V."/>
            <person name="Vagvolgyi C."/>
            <person name="Papp T."/>
            <person name="Martin F.M."/>
            <person name="Miettinen O."/>
            <person name="Hibbett D.S."/>
            <person name="Nagy L.G."/>
        </authorList>
    </citation>
    <scope>NUCLEOTIDE SEQUENCE [LARGE SCALE GENOMIC DNA]</scope>
    <source>
        <strain evidence="1 2">OMC1185</strain>
    </source>
</reference>
<name>A0A5C3MRQ3_9AGAM</name>
<gene>
    <name evidence="1" type="ORF">OE88DRAFT_1666328</name>
</gene>
<proteinExistence type="predicted"/>
<sequence length="59" mass="6421">ISSDALLLQLWIPLGRFVQYQYAPTIHEVLMGAALRQQASVSGMFGMASVIGIRVATSR</sequence>
<organism evidence="1 2">
    <name type="scientific">Heliocybe sulcata</name>
    <dbReference type="NCBI Taxonomy" id="5364"/>
    <lineage>
        <taxon>Eukaryota</taxon>
        <taxon>Fungi</taxon>
        <taxon>Dikarya</taxon>
        <taxon>Basidiomycota</taxon>
        <taxon>Agaricomycotina</taxon>
        <taxon>Agaricomycetes</taxon>
        <taxon>Gloeophyllales</taxon>
        <taxon>Gloeophyllaceae</taxon>
        <taxon>Heliocybe</taxon>
    </lineage>
</organism>
<evidence type="ECO:0000313" key="2">
    <source>
        <dbReference type="Proteomes" id="UP000305948"/>
    </source>
</evidence>
<accession>A0A5C3MRQ3</accession>
<dbReference type="AlphaFoldDB" id="A0A5C3MRQ3"/>